<evidence type="ECO:0000256" key="9">
    <source>
        <dbReference type="SAM" id="SignalP"/>
    </source>
</evidence>
<evidence type="ECO:0000256" key="2">
    <source>
        <dbReference type="ARBA" id="ARBA00022617"/>
    </source>
</evidence>
<feature type="binding site" description="covalent" evidence="6">
    <location>
        <position position="49"/>
    </location>
    <ligand>
        <name>heme c</name>
        <dbReference type="ChEBI" id="CHEBI:61717"/>
    </ligand>
</feature>
<keyword evidence="1" id="KW-0813">Transport</keyword>
<feature type="chain" id="PRO_5039568034" evidence="9">
    <location>
        <begin position="20"/>
        <end position="109"/>
    </location>
</feature>
<gene>
    <name evidence="11" type="ORF">FZD51_03065</name>
</gene>
<dbReference type="PIRSF" id="PIRSF000025">
    <property type="entry name" value="Cytc_Bsub_c550"/>
    <property type="match status" value="1"/>
</dbReference>
<dbReference type="PROSITE" id="PS51007">
    <property type="entry name" value="CYTC"/>
    <property type="match status" value="1"/>
</dbReference>
<dbReference type="PANTHER" id="PTHR37823:SF4">
    <property type="entry name" value="MENAQUINOL-CYTOCHROME C REDUCTASE CYTOCHROME B_C SUBUNIT"/>
    <property type="match status" value="1"/>
</dbReference>
<accession>A0A5D4RJD6</accession>
<keyword evidence="2 6" id="KW-0349">Heme</keyword>
<evidence type="ECO:0000256" key="6">
    <source>
        <dbReference type="PIRSR" id="PIRSR000025-1"/>
    </source>
</evidence>
<feature type="binding site" description="covalent" evidence="6">
    <location>
        <position position="52"/>
    </location>
    <ligand>
        <name>heme c</name>
        <dbReference type="ChEBI" id="CHEBI:61717"/>
    </ligand>
</feature>
<keyword evidence="3 7" id="KW-0479">Metal-binding</keyword>
<keyword evidence="5 7" id="KW-0408">Iron</keyword>
<evidence type="ECO:0000256" key="1">
    <source>
        <dbReference type="ARBA" id="ARBA00022448"/>
    </source>
</evidence>
<comment type="caution">
    <text evidence="11">The sequence shown here is derived from an EMBL/GenBank/DDBJ whole genome shotgun (WGS) entry which is preliminary data.</text>
</comment>
<dbReference type="GO" id="GO:0016020">
    <property type="term" value="C:membrane"/>
    <property type="evidence" value="ECO:0007669"/>
    <property type="project" value="InterPro"/>
</dbReference>
<evidence type="ECO:0000313" key="12">
    <source>
        <dbReference type="Proteomes" id="UP000322139"/>
    </source>
</evidence>
<keyword evidence="9" id="KW-0732">Signal</keyword>
<evidence type="ECO:0000259" key="10">
    <source>
        <dbReference type="PROSITE" id="PS51007"/>
    </source>
</evidence>
<feature type="binding site" description="axial binding residue" evidence="7">
    <location>
        <position position="53"/>
    </location>
    <ligand>
        <name>heme c</name>
        <dbReference type="ChEBI" id="CHEBI:61717"/>
    </ligand>
    <ligandPart>
        <name>Fe</name>
        <dbReference type="ChEBI" id="CHEBI:18248"/>
    </ligandPart>
</feature>
<organism evidence="11 12">
    <name type="scientific">Bacillus infantis</name>
    <dbReference type="NCBI Taxonomy" id="324767"/>
    <lineage>
        <taxon>Bacteria</taxon>
        <taxon>Bacillati</taxon>
        <taxon>Bacillota</taxon>
        <taxon>Bacilli</taxon>
        <taxon>Bacillales</taxon>
        <taxon>Bacillaceae</taxon>
        <taxon>Bacillus</taxon>
    </lineage>
</organism>
<dbReference type="InterPro" id="IPR012218">
    <property type="entry name" value="Cyt_c_BACSU-c550-type"/>
</dbReference>
<feature type="signal peptide" evidence="9">
    <location>
        <begin position="1"/>
        <end position="19"/>
    </location>
</feature>
<reference evidence="11 12" key="1">
    <citation type="submission" date="2019-08" db="EMBL/GenBank/DDBJ databases">
        <title>Bacillus genomes from the desert of Cuatro Cienegas, Coahuila.</title>
        <authorList>
            <person name="Olmedo-Alvarez G."/>
        </authorList>
    </citation>
    <scope>NUCLEOTIDE SEQUENCE [LARGE SCALE GENOMIC DNA]</scope>
    <source>
        <strain evidence="11 12">CH446_14T</strain>
    </source>
</reference>
<evidence type="ECO:0000256" key="4">
    <source>
        <dbReference type="ARBA" id="ARBA00022982"/>
    </source>
</evidence>
<evidence type="ECO:0000256" key="3">
    <source>
        <dbReference type="ARBA" id="ARBA00022723"/>
    </source>
</evidence>
<protein>
    <submittedName>
        <fullName evidence="11">Cytochrome c</fullName>
    </submittedName>
</protein>
<dbReference type="PROSITE" id="PS51257">
    <property type="entry name" value="PROKAR_LIPOPROTEIN"/>
    <property type="match status" value="1"/>
</dbReference>
<dbReference type="Pfam" id="PF13442">
    <property type="entry name" value="Cytochrome_CBB3"/>
    <property type="match status" value="1"/>
</dbReference>
<feature type="domain" description="Cytochrome c" evidence="10">
    <location>
        <begin position="36"/>
        <end position="109"/>
    </location>
</feature>
<feature type="region of interest" description="Disordered" evidence="8">
    <location>
        <begin position="18"/>
        <end position="42"/>
    </location>
</feature>
<proteinExistence type="predicted"/>
<dbReference type="GO" id="GO:0020037">
    <property type="term" value="F:heme binding"/>
    <property type="evidence" value="ECO:0007669"/>
    <property type="project" value="InterPro"/>
</dbReference>
<dbReference type="GO" id="GO:0009055">
    <property type="term" value="F:electron transfer activity"/>
    <property type="evidence" value="ECO:0007669"/>
    <property type="project" value="InterPro"/>
</dbReference>
<dbReference type="Proteomes" id="UP000322139">
    <property type="component" value="Unassembled WGS sequence"/>
</dbReference>
<dbReference type="EMBL" id="VTER01000002">
    <property type="protein sequence ID" value="TYS51040.1"/>
    <property type="molecule type" value="Genomic_DNA"/>
</dbReference>
<dbReference type="RefSeq" id="WP_148973428.1">
    <property type="nucleotide sequence ID" value="NZ_JBNIKT010000038.1"/>
</dbReference>
<evidence type="ECO:0000256" key="7">
    <source>
        <dbReference type="PIRSR" id="PIRSR000025-2"/>
    </source>
</evidence>
<evidence type="ECO:0000313" key="11">
    <source>
        <dbReference type="EMBL" id="TYS51040.1"/>
    </source>
</evidence>
<evidence type="ECO:0000256" key="5">
    <source>
        <dbReference type="ARBA" id="ARBA00023004"/>
    </source>
</evidence>
<feature type="binding site" description="axial binding residue" evidence="7">
    <location>
        <position position="88"/>
    </location>
    <ligand>
        <name>heme c</name>
        <dbReference type="ChEBI" id="CHEBI:61717"/>
    </ligand>
    <ligandPart>
        <name>Fe</name>
        <dbReference type="ChEBI" id="CHEBI:18248"/>
    </ligandPart>
</feature>
<evidence type="ECO:0000256" key="8">
    <source>
        <dbReference type="SAM" id="MobiDB-lite"/>
    </source>
</evidence>
<dbReference type="SUPFAM" id="SSF46626">
    <property type="entry name" value="Cytochrome c"/>
    <property type="match status" value="1"/>
</dbReference>
<dbReference type="Gene3D" id="1.10.760.10">
    <property type="entry name" value="Cytochrome c-like domain"/>
    <property type="match status" value="1"/>
</dbReference>
<name>A0A5D4RJD6_9BACI</name>
<dbReference type="InterPro" id="IPR054782">
    <property type="entry name" value="Cytochro_C551"/>
</dbReference>
<sequence length="109" mass="10866">MLKRAMVVSGLVLSLAACGGGDEESSGESNGGGGEVDTAAAEETFQQSCASCHGGDLSGGAGPALENVGSEHSEEEIRTKIEEGGGGMPANLIEGEEADNVAAWLAEKK</sequence>
<dbReference type="InterPro" id="IPR009056">
    <property type="entry name" value="Cyt_c-like_dom"/>
</dbReference>
<keyword evidence="4" id="KW-0249">Electron transport</keyword>
<dbReference type="InterPro" id="IPR036909">
    <property type="entry name" value="Cyt_c-like_dom_sf"/>
</dbReference>
<dbReference type="AlphaFoldDB" id="A0A5D4RJD6"/>
<comment type="PTM">
    <text evidence="6">Binds 1 heme c group covalently per subunit.</text>
</comment>
<dbReference type="GO" id="GO:0005506">
    <property type="term" value="F:iron ion binding"/>
    <property type="evidence" value="ECO:0007669"/>
    <property type="project" value="InterPro"/>
</dbReference>
<dbReference type="InterPro" id="IPR051811">
    <property type="entry name" value="Cytochrome_c550/c551-like"/>
</dbReference>
<dbReference type="PANTHER" id="PTHR37823">
    <property type="entry name" value="CYTOCHROME C-553-LIKE"/>
    <property type="match status" value="1"/>
</dbReference>
<dbReference type="NCBIfam" id="NF045774">
    <property type="entry name" value="cytochro_C551"/>
    <property type="match status" value="1"/>
</dbReference>